<keyword evidence="4" id="KW-0175">Coiled coil</keyword>
<keyword evidence="5" id="KW-0812">Transmembrane</keyword>
<dbReference type="PRINTS" id="PR00260">
    <property type="entry name" value="CHEMTRNSDUCR"/>
</dbReference>
<dbReference type="InterPro" id="IPR009875">
    <property type="entry name" value="PilZ_domain"/>
</dbReference>
<dbReference type="InterPro" id="IPR004089">
    <property type="entry name" value="MCPsignal_dom"/>
</dbReference>
<evidence type="ECO:0000259" key="7">
    <source>
        <dbReference type="PROSITE" id="PS50885"/>
    </source>
</evidence>
<keyword evidence="5" id="KW-0472">Membrane</keyword>
<feature type="coiled-coil region" evidence="4">
    <location>
        <begin position="253"/>
        <end position="295"/>
    </location>
</feature>
<sequence length="675" mass="71675">MLSRLRIAALTHLFGMVITLGLVVTVAAGYLAIRELKVGGPIYDRIILGKDLIADILPPPEYVIEAYLETTLALNDPSSLPARRDRLAQLRKDYDERHDYWKKESFEPAIRDRLTRDSHAHVQRFWTEVEGSFLPALARGDSAAAASAYRRIAEAYAAHRAVVDGIVAATNRYNAETEVYAADRKTLFMAAVWGVSALVLAVVVAGVLGMLRWVVKPVVALTAAMKRLAEGDLTVEVPAVRRQDEVGAMAAALQVFKLNAAEADRLRRQQEEERRRAEREKQAALQRMAETVEREAAQAVDAVARQTQAMADNATRMAESARAVGDNSQSVAAAATQALSNAQTVAAASEQLSASIREIAGQVGTASSMTAEAAGASTRAEETIQRLADAVTRIGEVTTLINDVAGQTNLLALNATIEAARAGEAGKGFAVVAGEVKSLANQTSRATEEIAAQIAEIQHTTGQAVEAVRGIAGMVRSVERVSATIAAAIEEQEAATGEIARNVIQTSGAAQEVATRIARVSGEATTTGERAVQVNGLSSQVAHSVADLRHVLIQAIRTATPEVNRRSASRYVLNRPGRLAVGGRELAVTLDNASEGGAQVSAVPPEVLSTLAAGAAVQVALPGLDAVPAQVRSVDAGRAGRLHLTFDLREEERARFLERFRMLTAGLAPLESGAA</sequence>
<dbReference type="OrthoDB" id="3378718at2"/>
<dbReference type="Pfam" id="PF07238">
    <property type="entry name" value="PilZ"/>
    <property type="match status" value="1"/>
</dbReference>
<evidence type="ECO:0000313" key="8">
    <source>
        <dbReference type="EMBL" id="AWK86356.1"/>
    </source>
</evidence>
<accession>A0A2S2CPF0</accession>
<dbReference type="PANTHER" id="PTHR32089:SF112">
    <property type="entry name" value="LYSOZYME-LIKE PROTEIN-RELATED"/>
    <property type="match status" value="1"/>
</dbReference>
<dbReference type="Gene3D" id="6.10.340.10">
    <property type="match status" value="1"/>
</dbReference>
<dbReference type="InterPro" id="IPR003660">
    <property type="entry name" value="HAMP_dom"/>
</dbReference>
<dbReference type="RefSeq" id="WP_109326377.1">
    <property type="nucleotide sequence ID" value="NZ_CP029353.1"/>
</dbReference>
<keyword evidence="5" id="KW-1133">Transmembrane helix</keyword>
<dbReference type="InterPro" id="IPR004090">
    <property type="entry name" value="Chemotax_Me-accpt_rcpt"/>
</dbReference>
<dbReference type="KEGG" id="azz:DEW08_08985"/>
<evidence type="ECO:0000256" key="3">
    <source>
        <dbReference type="PROSITE-ProRule" id="PRU00284"/>
    </source>
</evidence>
<dbReference type="PROSITE" id="PS50111">
    <property type="entry name" value="CHEMOTAXIS_TRANSDUC_2"/>
    <property type="match status" value="1"/>
</dbReference>
<proteinExistence type="inferred from homology"/>
<dbReference type="GO" id="GO:0004888">
    <property type="term" value="F:transmembrane signaling receptor activity"/>
    <property type="evidence" value="ECO:0007669"/>
    <property type="project" value="InterPro"/>
</dbReference>
<dbReference type="SMART" id="SM00283">
    <property type="entry name" value="MA"/>
    <property type="match status" value="1"/>
</dbReference>
<evidence type="ECO:0000313" key="9">
    <source>
        <dbReference type="Proteomes" id="UP000245629"/>
    </source>
</evidence>
<protein>
    <submittedName>
        <fullName evidence="8">Chemotaxis protein</fullName>
    </submittedName>
</protein>
<dbReference type="EMBL" id="CP029353">
    <property type="protein sequence ID" value="AWK86356.1"/>
    <property type="molecule type" value="Genomic_DNA"/>
</dbReference>
<evidence type="ECO:0000256" key="2">
    <source>
        <dbReference type="ARBA" id="ARBA00029447"/>
    </source>
</evidence>
<dbReference type="GO" id="GO:0007165">
    <property type="term" value="P:signal transduction"/>
    <property type="evidence" value="ECO:0007669"/>
    <property type="project" value="UniProtKB-KW"/>
</dbReference>
<dbReference type="Gene3D" id="1.10.287.950">
    <property type="entry name" value="Methyl-accepting chemotaxis protein"/>
    <property type="match status" value="1"/>
</dbReference>
<evidence type="ECO:0000256" key="5">
    <source>
        <dbReference type="SAM" id="Phobius"/>
    </source>
</evidence>
<dbReference type="PROSITE" id="PS50885">
    <property type="entry name" value="HAMP"/>
    <property type="match status" value="1"/>
</dbReference>
<feature type="transmembrane region" description="Helical" evidence="5">
    <location>
        <begin position="12"/>
        <end position="33"/>
    </location>
</feature>
<comment type="similarity">
    <text evidence="2">Belongs to the methyl-accepting chemotaxis (MCP) protein family.</text>
</comment>
<feature type="domain" description="Methyl-accepting transducer" evidence="6">
    <location>
        <begin position="313"/>
        <end position="528"/>
    </location>
</feature>
<name>A0A2S2CPF0_9PROT</name>
<keyword evidence="9" id="KW-1185">Reference proteome</keyword>
<dbReference type="Pfam" id="PF00015">
    <property type="entry name" value="MCPsignal"/>
    <property type="match status" value="1"/>
</dbReference>
<organism evidence="8 9">
    <name type="scientific">Azospirillum thermophilum</name>
    <dbReference type="NCBI Taxonomy" id="2202148"/>
    <lineage>
        <taxon>Bacteria</taxon>
        <taxon>Pseudomonadati</taxon>
        <taxon>Pseudomonadota</taxon>
        <taxon>Alphaproteobacteria</taxon>
        <taxon>Rhodospirillales</taxon>
        <taxon>Azospirillaceae</taxon>
        <taxon>Azospirillum</taxon>
    </lineage>
</organism>
<feature type="transmembrane region" description="Helical" evidence="5">
    <location>
        <begin position="190"/>
        <end position="215"/>
    </location>
</feature>
<dbReference type="SUPFAM" id="SSF58104">
    <property type="entry name" value="Methyl-accepting chemotaxis protein (MCP) signaling domain"/>
    <property type="match status" value="1"/>
</dbReference>
<feature type="domain" description="HAMP" evidence="7">
    <location>
        <begin position="212"/>
        <end position="265"/>
    </location>
</feature>
<reference evidence="9" key="1">
    <citation type="submission" date="2018-05" db="EMBL/GenBank/DDBJ databases">
        <title>Azospirillum thermophila sp. nov., a novel isolated from hot spring.</title>
        <authorList>
            <person name="Zhao Z."/>
        </authorList>
    </citation>
    <scope>NUCLEOTIDE SEQUENCE [LARGE SCALE GENOMIC DNA]</scope>
    <source>
        <strain evidence="9">CFH 70021</strain>
    </source>
</reference>
<evidence type="ECO:0000256" key="1">
    <source>
        <dbReference type="ARBA" id="ARBA00023224"/>
    </source>
</evidence>
<dbReference type="Pfam" id="PF00672">
    <property type="entry name" value="HAMP"/>
    <property type="match status" value="1"/>
</dbReference>
<dbReference type="CDD" id="cd06225">
    <property type="entry name" value="HAMP"/>
    <property type="match status" value="1"/>
</dbReference>
<dbReference type="GO" id="GO:0035438">
    <property type="term" value="F:cyclic-di-GMP binding"/>
    <property type="evidence" value="ECO:0007669"/>
    <property type="project" value="InterPro"/>
</dbReference>
<evidence type="ECO:0000259" key="6">
    <source>
        <dbReference type="PROSITE" id="PS50111"/>
    </source>
</evidence>
<dbReference type="AlphaFoldDB" id="A0A2S2CPF0"/>
<evidence type="ECO:0000256" key="4">
    <source>
        <dbReference type="SAM" id="Coils"/>
    </source>
</evidence>
<dbReference type="Proteomes" id="UP000245629">
    <property type="component" value="Chromosome 2"/>
</dbReference>
<dbReference type="GO" id="GO:0006935">
    <property type="term" value="P:chemotaxis"/>
    <property type="evidence" value="ECO:0007669"/>
    <property type="project" value="InterPro"/>
</dbReference>
<gene>
    <name evidence="8" type="ORF">DEW08_08985</name>
</gene>
<dbReference type="GO" id="GO:0016020">
    <property type="term" value="C:membrane"/>
    <property type="evidence" value="ECO:0007669"/>
    <property type="project" value="InterPro"/>
</dbReference>
<keyword evidence="1 3" id="KW-0807">Transducer</keyword>
<dbReference type="SMART" id="SM00304">
    <property type="entry name" value="HAMP"/>
    <property type="match status" value="1"/>
</dbReference>
<dbReference type="PANTHER" id="PTHR32089">
    <property type="entry name" value="METHYL-ACCEPTING CHEMOTAXIS PROTEIN MCPB"/>
    <property type="match status" value="1"/>
</dbReference>